<organism evidence="5 6">
    <name type="scientific">Coniella lustricola</name>
    <dbReference type="NCBI Taxonomy" id="2025994"/>
    <lineage>
        <taxon>Eukaryota</taxon>
        <taxon>Fungi</taxon>
        <taxon>Dikarya</taxon>
        <taxon>Ascomycota</taxon>
        <taxon>Pezizomycotina</taxon>
        <taxon>Sordariomycetes</taxon>
        <taxon>Sordariomycetidae</taxon>
        <taxon>Diaporthales</taxon>
        <taxon>Schizoparmaceae</taxon>
        <taxon>Coniella</taxon>
    </lineage>
</organism>
<proteinExistence type="inferred from homology"/>
<dbReference type="GO" id="GO:0019748">
    <property type="term" value="P:secondary metabolic process"/>
    <property type="evidence" value="ECO:0007669"/>
    <property type="project" value="TreeGrafter"/>
</dbReference>
<evidence type="ECO:0000256" key="2">
    <source>
        <dbReference type="ARBA" id="ARBA00022598"/>
    </source>
</evidence>
<feature type="domain" description="AMP-dependent synthetase/ligase" evidence="3">
    <location>
        <begin position="42"/>
        <end position="421"/>
    </location>
</feature>
<comment type="similarity">
    <text evidence="1">Belongs to the ATP-dependent AMP-binding enzyme family.</text>
</comment>
<dbReference type="InParanoid" id="A0A2T3A662"/>
<dbReference type="Proteomes" id="UP000241462">
    <property type="component" value="Unassembled WGS sequence"/>
</dbReference>
<dbReference type="InterPro" id="IPR042099">
    <property type="entry name" value="ANL_N_sf"/>
</dbReference>
<dbReference type="InterPro" id="IPR025110">
    <property type="entry name" value="AMP-bd_C"/>
</dbReference>
<dbReference type="FunFam" id="3.30.300.30:FF:000007">
    <property type="entry name" value="4-coumarate--CoA ligase 2"/>
    <property type="match status" value="1"/>
</dbReference>
<reference evidence="5 6" key="1">
    <citation type="journal article" date="2018" name="Mycol. Prog.">
        <title>Coniella lustricola, a new species from submerged detritus.</title>
        <authorList>
            <person name="Raudabaugh D.B."/>
            <person name="Iturriaga T."/>
            <person name="Carver A."/>
            <person name="Mondo S."/>
            <person name="Pangilinan J."/>
            <person name="Lipzen A."/>
            <person name="He G."/>
            <person name="Amirebrahimi M."/>
            <person name="Grigoriev I.V."/>
            <person name="Miller A.N."/>
        </authorList>
    </citation>
    <scope>NUCLEOTIDE SEQUENCE [LARGE SCALE GENOMIC DNA]</scope>
    <source>
        <strain evidence="5 6">B22-T-1</strain>
    </source>
</reference>
<dbReference type="STRING" id="2025994.A0A2T3A662"/>
<feature type="domain" description="AMP-binding enzyme C-terminal" evidence="4">
    <location>
        <begin position="470"/>
        <end position="544"/>
    </location>
</feature>
<dbReference type="Pfam" id="PF13193">
    <property type="entry name" value="AMP-binding_C"/>
    <property type="match status" value="1"/>
</dbReference>
<dbReference type="AlphaFoldDB" id="A0A2T3A662"/>
<gene>
    <name evidence="5" type="ORF">BD289DRAFT_280459</name>
</gene>
<dbReference type="OrthoDB" id="1898221at2759"/>
<dbReference type="PROSITE" id="PS00455">
    <property type="entry name" value="AMP_BINDING"/>
    <property type="match status" value="1"/>
</dbReference>
<dbReference type="GO" id="GO:0016405">
    <property type="term" value="F:CoA-ligase activity"/>
    <property type="evidence" value="ECO:0007669"/>
    <property type="project" value="TreeGrafter"/>
</dbReference>
<dbReference type="PANTHER" id="PTHR24096">
    <property type="entry name" value="LONG-CHAIN-FATTY-ACID--COA LIGASE"/>
    <property type="match status" value="1"/>
</dbReference>
<dbReference type="InterPro" id="IPR000873">
    <property type="entry name" value="AMP-dep_synth/lig_dom"/>
</dbReference>
<dbReference type="InterPro" id="IPR020845">
    <property type="entry name" value="AMP-binding_CS"/>
</dbReference>
<keyword evidence="2" id="KW-0436">Ligase</keyword>
<dbReference type="PANTHER" id="PTHR24096:SF149">
    <property type="entry name" value="AMP-BINDING DOMAIN-CONTAINING PROTEIN-RELATED"/>
    <property type="match status" value="1"/>
</dbReference>
<evidence type="ECO:0000256" key="1">
    <source>
        <dbReference type="ARBA" id="ARBA00006432"/>
    </source>
</evidence>
<dbReference type="Gene3D" id="3.40.50.12780">
    <property type="entry name" value="N-terminal domain of ligase-like"/>
    <property type="match status" value="1"/>
</dbReference>
<evidence type="ECO:0000259" key="3">
    <source>
        <dbReference type="Pfam" id="PF00501"/>
    </source>
</evidence>
<accession>A0A2T3A662</accession>
<dbReference type="Pfam" id="PF00501">
    <property type="entry name" value="AMP-binding"/>
    <property type="match status" value="1"/>
</dbReference>
<protein>
    <recommendedName>
        <fullName evidence="7">4-coumarate-CoA ligase</fullName>
    </recommendedName>
</protein>
<evidence type="ECO:0008006" key="7">
    <source>
        <dbReference type="Google" id="ProtNLM"/>
    </source>
</evidence>
<dbReference type="InterPro" id="IPR045851">
    <property type="entry name" value="AMP-bd_C_sf"/>
</dbReference>
<keyword evidence="6" id="KW-1185">Reference proteome</keyword>
<dbReference type="EMBL" id="KZ678458">
    <property type="protein sequence ID" value="PSR83589.1"/>
    <property type="molecule type" value="Genomic_DNA"/>
</dbReference>
<sequence>MGRSITHRLPNGGVIYKADQYLDLPDLDLLTFLFDSKHTAARPDTILNADASDPSRCLTTAQTRALTCQVAHQLRNTYGVGRNGRSIDNVLVVATGDYRLQTLFFGTIAAGGIYSAASPSSTPAELAYLMGLVEPKVVICDVATRAAVEETVRKVEFPANHVLFLGPDRGLDITILGTSSKFDLSPSRSLAWARVTDPSELDNSVACILFSSGTTGLPKGVKISHRMMVSECFLNMEPIKEFSEREHPGVQYRTLAHVPAAHMAGVQSYFINSMYRDGSTYWMAKFDVNEFLKYQKKYKITYFFSVPPIYLLIAKHPGVKDAMDSCISAASGAAPLGAQTQKDAEAKLGKGKAKLTQVWGLTETCGAITAMPPGEGEYTGSVSPLVANHEARIVDDNGKDVDPGGIGEVWVKGPVVTKGYWKNDKANKESFEVDWFRTGDVGMFKDGMLYVIDRKKELIKYKGLQVAPAELEELLLQNPKIADAAVIGVDGAGTEVPRAYVVPAAKDVTHEEVAGWVEARAAPYKKLRGGVVFVDAIPKSPSGKILRKVLREQARKADQISKL</sequence>
<evidence type="ECO:0000313" key="6">
    <source>
        <dbReference type="Proteomes" id="UP000241462"/>
    </source>
</evidence>
<evidence type="ECO:0000313" key="5">
    <source>
        <dbReference type="EMBL" id="PSR83589.1"/>
    </source>
</evidence>
<dbReference type="Gene3D" id="3.30.300.30">
    <property type="match status" value="1"/>
</dbReference>
<name>A0A2T3A662_9PEZI</name>
<dbReference type="SUPFAM" id="SSF56801">
    <property type="entry name" value="Acetyl-CoA synthetase-like"/>
    <property type="match status" value="1"/>
</dbReference>
<evidence type="ECO:0000259" key="4">
    <source>
        <dbReference type="Pfam" id="PF13193"/>
    </source>
</evidence>